<feature type="region of interest" description="Disordered" evidence="1">
    <location>
        <begin position="243"/>
        <end position="272"/>
    </location>
</feature>
<feature type="compositionally biased region" description="Low complexity" evidence="1">
    <location>
        <begin position="27"/>
        <end position="49"/>
    </location>
</feature>
<dbReference type="Proteomes" id="UP000013041">
    <property type="component" value="Unassembled WGS sequence"/>
</dbReference>
<accession>N9Z4F3</accession>
<dbReference type="EMBL" id="AGYG01000028">
    <property type="protein sequence ID" value="ENZ34575.1"/>
    <property type="molecule type" value="Genomic_DNA"/>
</dbReference>
<organism evidence="2 3">
    <name type="scientific">Enterocloster bolteae 90B8</name>
    <dbReference type="NCBI Taxonomy" id="997897"/>
    <lineage>
        <taxon>Bacteria</taxon>
        <taxon>Bacillati</taxon>
        <taxon>Bacillota</taxon>
        <taxon>Clostridia</taxon>
        <taxon>Lachnospirales</taxon>
        <taxon>Lachnospiraceae</taxon>
        <taxon>Enterocloster</taxon>
    </lineage>
</organism>
<sequence>MPPVIDGKGEKYMNKLKLNLRMFEGEGAAAGETGEGAEAAAEPQEPGTGQEPAEGQASQEPSVSDPENREEAYERIRADYNDLIAKDIEKALNRRNAENQKMQNQLKAYEPLMNLLNIRYGVNSGKIEDVVAAIEKDDSFYEAAATQAGMSVDQYRTMMNLQMQNQQLLAQQREWNEARQREQIYSRWNMEAERCKQLFPQFDMVLECQNPDFARMLESGVSMEAAYRAVHFAELSQGLMAKTETETQKKVADTIRSGAARPTENGASKGAATKTDVDVASLTDEQMDAIIERVRNGEQITLR</sequence>
<gene>
    <name evidence="2" type="ORF">HMPREF1097_03962</name>
</gene>
<feature type="compositionally biased region" description="Basic and acidic residues" evidence="1">
    <location>
        <begin position="243"/>
        <end position="253"/>
    </location>
</feature>
<evidence type="ECO:0000256" key="1">
    <source>
        <dbReference type="SAM" id="MobiDB-lite"/>
    </source>
</evidence>
<name>N9Z4F3_9FIRM</name>
<proteinExistence type="predicted"/>
<protein>
    <submittedName>
        <fullName evidence="2">Uncharacterized protein</fullName>
    </submittedName>
</protein>
<evidence type="ECO:0000313" key="2">
    <source>
        <dbReference type="EMBL" id="ENZ34575.1"/>
    </source>
</evidence>
<reference evidence="2 3" key="1">
    <citation type="submission" date="2013-01" db="EMBL/GenBank/DDBJ databases">
        <title>The Genome Sequence of Clostridium bolteae 90B8.</title>
        <authorList>
            <consortium name="The Broad Institute Genome Sequencing Platform"/>
            <person name="Earl A."/>
            <person name="Ward D."/>
            <person name="Feldgarden M."/>
            <person name="Gevers D."/>
            <person name="Courvalin P."/>
            <person name="Lambert T."/>
            <person name="Walker B."/>
            <person name="Young S.K."/>
            <person name="Zeng Q."/>
            <person name="Gargeya S."/>
            <person name="Fitzgerald M."/>
            <person name="Haas B."/>
            <person name="Abouelleil A."/>
            <person name="Alvarado L."/>
            <person name="Arachchi H.M."/>
            <person name="Berlin A.M."/>
            <person name="Chapman S.B."/>
            <person name="Dewar J."/>
            <person name="Goldberg J."/>
            <person name="Griggs A."/>
            <person name="Gujja S."/>
            <person name="Hansen M."/>
            <person name="Howarth C."/>
            <person name="Imamovic A."/>
            <person name="Larimer J."/>
            <person name="McCowan C."/>
            <person name="Murphy C."/>
            <person name="Neiman D."/>
            <person name="Pearson M."/>
            <person name="Priest M."/>
            <person name="Roberts A."/>
            <person name="Saif S."/>
            <person name="Shea T."/>
            <person name="Sisk P."/>
            <person name="Sykes S."/>
            <person name="Wortman J."/>
            <person name="Nusbaum C."/>
            <person name="Birren B."/>
        </authorList>
    </citation>
    <scope>NUCLEOTIDE SEQUENCE [LARGE SCALE GENOMIC DNA]</scope>
    <source>
        <strain evidence="2 3">90B8</strain>
    </source>
</reference>
<dbReference type="PATRIC" id="fig|997897.5.peg.4171"/>
<evidence type="ECO:0000313" key="3">
    <source>
        <dbReference type="Proteomes" id="UP000013041"/>
    </source>
</evidence>
<dbReference type="AlphaFoldDB" id="N9Z4F3"/>
<feature type="region of interest" description="Disordered" evidence="1">
    <location>
        <begin position="27"/>
        <end position="71"/>
    </location>
</feature>
<comment type="caution">
    <text evidence="2">The sequence shown here is derived from an EMBL/GenBank/DDBJ whole genome shotgun (WGS) entry which is preliminary data.</text>
</comment>
<dbReference type="HOGENOM" id="CLU_917346_0_0_9"/>